<evidence type="ECO:0000313" key="7">
    <source>
        <dbReference type="Proteomes" id="UP000265100"/>
    </source>
</evidence>
<dbReference type="FunFam" id="3.40.50.300:FF:000366">
    <property type="entry name" value="GTPase, IMAP family member 2"/>
    <property type="match status" value="1"/>
</dbReference>
<evidence type="ECO:0000256" key="1">
    <source>
        <dbReference type="ARBA" id="ARBA00008535"/>
    </source>
</evidence>
<evidence type="ECO:0000256" key="4">
    <source>
        <dbReference type="SAM" id="MobiDB-lite"/>
    </source>
</evidence>
<dbReference type="Gene3D" id="3.40.50.300">
    <property type="entry name" value="P-loop containing nucleotide triphosphate hydrolases"/>
    <property type="match status" value="3"/>
</dbReference>
<keyword evidence="2" id="KW-0547">Nucleotide-binding</keyword>
<dbReference type="PROSITE" id="PS51720">
    <property type="entry name" value="G_AIG1"/>
    <property type="match status" value="2"/>
</dbReference>
<evidence type="ECO:0000256" key="3">
    <source>
        <dbReference type="ARBA" id="ARBA00023134"/>
    </source>
</evidence>
<evidence type="ECO:0000256" key="2">
    <source>
        <dbReference type="ARBA" id="ARBA00022741"/>
    </source>
</evidence>
<dbReference type="InterPro" id="IPR006703">
    <property type="entry name" value="G_AIG1"/>
</dbReference>
<feature type="region of interest" description="Disordered" evidence="4">
    <location>
        <begin position="675"/>
        <end position="862"/>
    </location>
</feature>
<feature type="region of interest" description="Disordered" evidence="4">
    <location>
        <begin position="888"/>
        <end position="910"/>
    </location>
</feature>
<dbReference type="PANTHER" id="PTHR10903">
    <property type="entry name" value="GTPASE, IMAP FAMILY MEMBER-RELATED"/>
    <property type="match status" value="1"/>
</dbReference>
<feature type="compositionally biased region" description="Basic and acidic residues" evidence="4">
    <location>
        <begin position="849"/>
        <end position="862"/>
    </location>
</feature>
<dbReference type="Ensembl" id="ENSACLT00000056115.1">
    <property type="protein sequence ID" value="ENSACLP00000073200.1"/>
    <property type="gene ID" value="ENSACLG00000005680.2"/>
</dbReference>
<proteinExistence type="inferred from homology"/>
<feature type="domain" description="AIG1-type G" evidence="5">
    <location>
        <begin position="213"/>
        <end position="405"/>
    </location>
</feature>
<dbReference type="SUPFAM" id="SSF52540">
    <property type="entry name" value="P-loop containing nucleoside triphosphate hydrolases"/>
    <property type="match status" value="2"/>
</dbReference>
<dbReference type="Proteomes" id="UP000265100">
    <property type="component" value="Chromosome 12"/>
</dbReference>
<dbReference type="GO" id="GO:0005525">
    <property type="term" value="F:GTP binding"/>
    <property type="evidence" value="ECO:0007669"/>
    <property type="project" value="UniProtKB-KW"/>
</dbReference>
<dbReference type="PANTHER" id="PTHR10903:SF188">
    <property type="entry name" value="GTPASE IMAP FAMILY MEMBER 2-LIKE-RELATED"/>
    <property type="match status" value="1"/>
</dbReference>
<keyword evidence="7" id="KW-1185">Reference proteome</keyword>
<reference evidence="7" key="2">
    <citation type="submission" date="2023-03" db="EMBL/GenBank/DDBJ databases">
        <authorList>
            <consortium name="Wellcome Sanger Institute Data Sharing"/>
        </authorList>
    </citation>
    <scope>NUCLEOTIDE SEQUENCE [LARGE SCALE GENOMIC DNA]</scope>
</reference>
<name>A0AAX7UVG0_ASTCA</name>
<reference evidence="6 7" key="1">
    <citation type="submission" date="2018-05" db="EMBL/GenBank/DDBJ databases">
        <authorList>
            <person name="Datahose"/>
        </authorList>
    </citation>
    <scope>NUCLEOTIDE SEQUENCE</scope>
</reference>
<dbReference type="AlphaFoldDB" id="A0AAX7UVG0"/>
<feature type="compositionally biased region" description="Basic and acidic residues" evidence="4">
    <location>
        <begin position="675"/>
        <end position="842"/>
    </location>
</feature>
<feature type="region of interest" description="Disordered" evidence="4">
    <location>
        <begin position="58"/>
        <end position="80"/>
    </location>
</feature>
<sequence>MRTSMGLIDDKNFIPRSFQKINIMATKTAARELRIMLFGKSNDKKSALEKLLVGKKESKGFGGKQSGAASGERNRKPPTVVKTPNIFSLPVNELFKVMKSCVSLCPPGPNVLLLLVKPSDFTEENRQTLNLVLSLFGQDAFNHSIVIRTHNEEGNNSVDKLIEESKQRQQFINFDRKDSFSDSSELMEEMNEIVSKNWGKYLILKEEAKPNLKSSLNLVLFGSGSSGKTSAAKAILGQTELHSASNSSECVKHQGEVCGRWVSLVELPALYGKPQEAVMEESLRCISLCDPEGVHAFILVLPAAAITNEDKGELETIQDAFGSRVNDFTMILFTVDSDPTDPTVLSFLKEDKNIQELCESCGGRSVVLNIKKKQQIPEMFEIVDKISQPTGQLCCYTTATFLHAQMEKVLKLVTGGEVGEQDSDCLRIVLIGKTGCGKSSTGNTILGRDEFKAESSQISVTQCCRKVHGEVDGRPVLVVDTPGLFDTSLSNEEVLEELVKCVSLLAPGPHVFLLVIHIGRFTAEEKETLKLIKQFFGKNSEKFTIVLLTRGDELERSRLSSEDYIKNNCDPSFKKLISDCGGRYHVFNNNDKQNKKQVSDLIAKIDTTMKNNGRRCFTNKMLQEAETAIRKEMQKILKEKEEEMQKEKEEIERRYKKEMEAMEKRIDEEREKERIQREKELEKMRNKIREEEEKRKQEQEIREKEKREKEAEEERRRQEFEKELEKLDKQIQSEKEAKETVDRKLEEAREEMRRKQEEWEKEQKEWWDKQRQDEDKRREEEKEKMEKLQDDYNEKLKCEKINKEEDQRRREEEIKGLEEIHKKTLDDLKKKHEEEARKKAEEFNQAQKKHMDELAKQREEHKKEMYDLVRRVTKKTENLNKIKNLMHKHERQMKNQTNEEDIEDLQEKQKDQLNELMKNILGEELSSSSACSIL</sequence>
<comment type="similarity">
    <text evidence="1">Belongs to the TRAFAC class TrmE-Era-EngA-EngB-Septin-like GTPase superfamily. AIG1/Toc34/Toc159-like paraseptin GTPase family. IAN subfamily.</text>
</comment>
<evidence type="ECO:0000313" key="6">
    <source>
        <dbReference type="Ensembl" id="ENSACLP00000073200.1"/>
    </source>
</evidence>
<dbReference type="InterPro" id="IPR045058">
    <property type="entry name" value="GIMA/IAN/Toc"/>
</dbReference>
<reference evidence="6" key="4">
    <citation type="submission" date="2025-09" db="UniProtKB">
        <authorList>
            <consortium name="Ensembl"/>
        </authorList>
    </citation>
    <scope>IDENTIFICATION</scope>
</reference>
<accession>A0AAX7UVG0</accession>
<dbReference type="Pfam" id="PF04548">
    <property type="entry name" value="AIG1"/>
    <property type="match status" value="3"/>
</dbReference>
<keyword evidence="3" id="KW-0342">GTP-binding</keyword>
<dbReference type="GeneTree" id="ENSGT00940000164100"/>
<dbReference type="InterPro" id="IPR027417">
    <property type="entry name" value="P-loop_NTPase"/>
</dbReference>
<organism evidence="6 7">
    <name type="scientific">Astatotilapia calliptera</name>
    <name type="common">Eastern happy</name>
    <name type="synonym">Chromis callipterus</name>
    <dbReference type="NCBI Taxonomy" id="8154"/>
    <lineage>
        <taxon>Eukaryota</taxon>
        <taxon>Metazoa</taxon>
        <taxon>Chordata</taxon>
        <taxon>Craniata</taxon>
        <taxon>Vertebrata</taxon>
        <taxon>Euteleostomi</taxon>
        <taxon>Actinopterygii</taxon>
        <taxon>Neopterygii</taxon>
        <taxon>Teleostei</taxon>
        <taxon>Neoteleostei</taxon>
        <taxon>Acanthomorphata</taxon>
        <taxon>Ovalentaria</taxon>
        <taxon>Cichlomorphae</taxon>
        <taxon>Cichliformes</taxon>
        <taxon>Cichlidae</taxon>
        <taxon>African cichlids</taxon>
        <taxon>Pseudocrenilabrinae</taxon>
        <taxon>Haplochromini</taxon>
        <taxon>Astatotilapia</taxon>
    </lineage>
</organism>
<reference evidence="6" key="3">
    <citation type="submission" date="2025-08" db="UniProtKB">
        <authorList>
            <consortium name="Ensembl"/>
        </authorList>
    </citation>
    <scope>IDENTIFICATION</scope>
</reference>
<dbReference type="CDD" id="cd01852">
    <property type="entry name" value="AIG1"/>
    <property type="match status" value="1"/>
</dbReference>
<protein>
    <recommendedName>
        <fullName evidence="5">AIG1-type G domain-containing protein</fullName>
    </recommendedName>
</protein>
<feature type="domain" description="AIG1-type G" evidence="5">
    <location>
        <begin position="423"/>
        <end position="626"/>
    </location>
</feature>
<evidence type="ECO:0000259" key="5">
    <source>
        <dbReference type="PROSITE" id="PS51720"/>
    </source>
</evidence>